<dbReference type="PANTHER" id="PTHR23416">
    <property type="entry name" value="SIALIC ACID SYNTHASE-RELATED"/>
    <property type="match status" value="1"/>
</dbReference>
<dbReference type="AlphaFoldDB" id="A0AAV3SSD5"/>
<name>A0AAV3SSD5_9EURY</name>
<keyword evidence="4" id="KW-0012">Acyltransferase</keyword>
<dbReference type="EC" id="2.3.1.-" evidence="5"/>
<accession>A0AAV3SSD5</accession>
<evidence type="ECO:0000313" key="5">
    <source>
        <dbReference type="EMBL" id="MEZ3166785.1"/>
    </source>
</evidence>
<dbReference type="EMBL" id="JBEDNW010000002">
    <property type="protein sequence ID" value="MEZ3166785.1"/>
    <property type="molecule type" value="Genomic_DNA"/>
</dbReference>
<comment type="similarity">
    <text evidence="1">Belongs to the transferase hexapeptide repeat family.</text>
</comment>
<dbReference type="InterPro" id="IPR051159">
    <property type="entry name" value="Hexapeptide_acetyltransf"/>
</dbReference>
<organism evidence="4 6">
    <name type="scientific">Halorubrum ejinorense</name>
    <dbReference type="NCBI Taxonomy" id="425309"/>
    <lineage>
        <taxon>Archaea</taxon>
        <taxon>Methanobacteriati</taxon>
        <taxon>Methanobacteriota</taxon>
        <taxon>Stenosarchaea group</taxon>
        <taxon>Halobacteria</taxon>
        <taxon>Halobacteriales</taxon>
        <taxon>Haloferacaceae</taxon>
        <taxon>Halorubrum</taxon>
    </lineage>
</organism>
<dbReference type="Gene3D" id="2.160.10.10">
    <property type="entry name" value="Hexapeptide repeat proteins"/>
    <property type="match status" value="1"/>
</dbReference>
<dbReference type="SUPFAM" id="SSF51161">
    <property type="entry name" value="Trimeric LpxA-like enzymes"/>
    <property type="match status" value="1"/>
</dbReference>
<dbReference type="Proteomes" id="UP001567571">
    <property type="component" value="Unassembled WGS sequence"/>
</dbReference>
<sequence>MTKRHVSLPDGAEAGVRGFIDEVDERLSSDEDTCEVVRDVLVDLHGDREAWEAWQDGESVSRAERVRLQGYDPCNATLESEYYAEKDEDRFQRSKHLQWLWRQFDATPMADNVEFALRFRQMLGDHLFAECGDNCRFFKGISVTYGHNIEVGDNVVVHDGVHLDDRGKLTIGDRASISDGVHLYSHDHDIVDQTEVRNFHTIVEADARVTYDAMVRAGCRVGENSVVGARSVVQGDVPDHHVVVGSPARSVRVKPGWESAAEELEDGRLPDNQDEREIEYELPDDLDQFDEFGRDLQPPDVENPSPPTSPER</sequence>
<evidence type="ECO:0000256" key="1">
    <source>
        <dbReference type="ARBA" id="ARBA00007274"/>
    </source>
</evidence>
<evidence type="ECO:0000313" key="6">
    <source>
        <dbReference type="Proteomes" id="UP001501425"/>
    </source>
</evidence>
<dbReference type="GO" id="GO:0005829">
    <property type="term" value="C:cytosol"/>
    <property type="evidence" value="ECO:0007669"/>
    <property type="project" value="TreeGrafter"/>
</dbReference>
<evidence type="ECO:0000313" key="7">
    <source>
        <dbReference type="Proteomes" id="UP001567571"/>
    </source>
</evidence>
<dbReference type="GO" id="GO:0008374">
    <property type="term" value="F:O-acyltransferase activity"/>
    <property type="evidence" value="ECO:0007669"/>
    <property type="project" value="TreeGrafter"/>
</dbReference>
<dbReference type="CDD" id="cd04647">
    <property type="entry name" value="LbH_MAT_like"/>
    <property type="match status" value="1"/>
</dbReference>
<evidence type="ECO:0000256" key="3">
    <source>
        <dbReference type="SAM" id="MobiDB-lite"/>
    </source>
</evidence>
<reference evidence="4" key="2">
    <citation type="submission" date="2023-12" db="EMBL/GenBank/DDBJ databases">
        <authorList>
            <person name="Sun Q."/>
            <person name="Inoue M."/>
        </authorList>
    </citation>
    <scope>NUCLEOTIDE SEQUENCE</scope>
    <source>
        <strain evidence="4">JCM 14265</strain>
    </source>
</reference>
<proteinExistence type="inferred from homology"/>
<keyword evidence="7" id="KW-1185">Reference proteome</keyword>
<protein>
    <submittedName>
        <fullName evidence="4">Acyltransferase</fullName>
        <ecNumber evidence="5">2.3.1.-</ecNumber>
    </submittedName>
</protein>
<gene>
    <name evidence="5" type="ORF">ABNG02_05535</name>
    <name evidence="4" type="ORF">GCM10008994_19950</name>
</gene>
<reference evidence="5 7" key="3">
    <citation type="submission" date="2024-06" db="EMBL/GenBank/DDBJ databases">
        <title>Halorubrum miltondacostae sp. nov., a potential PHA producer isolated from an inland solar saltern in Rio Maior, Portugal.</title>
        <authorList>
            <person name="Albuquerque L."/>
            <person name="Viver T."/>
            <person name="Barroso C."/>
            <person name="Claudino R."/>
            <person name="Galvan M."/>
            <person name="Simoes G."/>
            <person name="Lobo Da Cunha A."/>
            <person name="Egas C."/>
        </authorList>
    </citation>
    <scope>NUCLEOTIDE SEQUENCE [LARGE SCALE GENOMIC DNA]</scope>
    <source>
        <strain evidence="5 7">DSM 18646</strain>
    </source>
</reference>
<keyword evidence="2 5" id="KW-0808">Transferase</keyword>
<evidence type="ECO:0000313" key="4">
    <source>
        <dbReference type="EMBL" id="GAA0544996.1"/>
    </source>
</evidence>
<dbReference type="EMBL" id="BAAADQ010000010">
    <property type="protein sequence ID" value="GAA0544996.1"/>
    <property type="molecule type" value="Genomic_DNA"/>
</dbReference>
<dbReference type="PANTHER" id="PTHR23416:SF23">
    <property type="entry name" value="ACETYLTRANSFERASE C18B11.09C-RELATED"/>
    <property type="match status" value="1"/>
</dbReference>
<feature type="region of interest" description="Disordered" evidence="3">
    <location>
        <begin position="284"/>
        <end position="312"/>
    </location>
</feature>
<reference evidence="4" key="1">
    <citation type="journal article" date="2014" name="Int. J. Syst. Evol. Microbiol.">
        <title>Complete genome sequence of Corynebacterium casei LMG S-19264T (=DSM 44701T), isolated from a smear-ripened cheese.</title>
        <authorList>
            <consortium name="US DOE Joint Genome Institute (JGI-PGF)"/>
            <person name="Walter F."/>
            <person name="Albersmeier A."/>
            <person name="Kalinowski J."/>
            <person name="Ruckert C."/>
        </authorList>
    </citation>
    <scope>NUCLEOTIDE SEQUENCE</scope>
    <source>
        <strain evidence="4">JCM 14265</strain>
    </source>
</reference>
<comment type="caution">
    <text evidence="4">The sequence shown here is derived from an EMBL/GenBank/DDBJ whole genome shotgun (WGS) entry which is preliminary data.</text>
</comment>
<evidence type="ECO:0000256" key="2">
    <source>
        <dbReference type="ARBA" id="ARBA00022679"/>
    </source>
</evidence>
<dbReference type="Proteomes" id="UP001501425">
    <property type="component" value="Unassembled WGS sequence"/>
</dbReference>
<dbReference type="RefSeq" id="WP_343778749.1">
    <property type="nucleotide sequence ID" value="NZ_BAAADQ010000010.1"/>
</dbReference>
<dbReference type="InterPro" id="IPR011004">
    <property type="entry name" value="Trimer_LpxA-like_sf"/>
</dbReference>